<organism evidence="6 7">
    <name type="scientific">Pseudohalioglobus sediminis</name>
    <dbReference type="NCBI Taxonomy" id="2606449"/>
    <lineage>
        <taxon>Bacteria</taxon>
        <taxon>Pseudomonadati</taxon>
        <taxon>Pseudomonadota</taxon>
        <taxon>Gammaproteobacteria</taxon>
        <taxon>Cellvibrionales</taxon>
        <taxon>Halieaceae</taxon>
        <taxon>Pseudohalioglobus</taxon>
    </lineage>
</organism>
<dbReference type="AlphaFoldDB" id="A0A5B0X579"/>
<keyword evidence="7" id="KW-1185">Reference proteome</keyword>
<gene>
    <name evidence="6" type="ORF">F0M18_06395</name>
</gene>
<evidence type="ECO:0000259" key="5">
    <source>
        <dbReference type="PROSITE" id="PS50931"/>
    </source>
</evidence>
<dbReference type="InterPro" id="IPR005119">
    <property type="entry name" value="LysR_subst-bd"/>
</dbReference>
<dbReference type="PANTHER" id="PTHR30537">
    <property type="entry name" value="HTH-TYPE TRANSCRIPTIONAL REGULATOR"/>
    <property type="match status" value="1"/>
</dbReference>
<name>A0A5B0X579_9GAMM</name>
<dbReference type="Pfam" id="PF03466">
    <property type="entry name" value="LysR_substrate"/>
    <property type="match status" value="1"/>
</dbReference>
<keyword evidence="4" id="KW-0804">Transcription</keyword>
<dbReference type="InterPro" id="IPR058163">
    <property type="entry name" value="LysR-type_TF_proteobact-type"/>
</dbReference>
<dbReference type="Pfam" id="PF00126">
    <property type="entry name" value="HTH_1"/>
    <property type="match status" value="1"/>
</dbReference>
<evidence type="ECO:0000313" key="7">
    <source>
        <dbReference type="Proteomes" id="UP000323708"/>
    </source>
</evidence>
<feature type="domain" description="HTH lysR-type" evidence="5">
    <location>
        <begin position="9"/>
        <end position="66"/>
    </location>
</feature>
<evidence type="ECO:0000256" key="4">
    <source>
        <dbReference type="ARBA" id="ARBA00023163"/>
    </source>
</evidence>
<dbReference type="SUPFAM" id="SSF46785">
    <property type="entry name" value="Winged helix' DNA-binding domain"/>
    <property type="match status" value="1"/>
</dbReference>
<dbReference type="InterPro" id="IPR036390">
    <property type="entry name" value="WH_DNA-bd_sf"/>
</dbReference>
<dbReference type="EMBL" id="VTUX01000002">
    <property type="protein sequence ID" value="KAA1193461.1"/>
    <property type="molecule type" value="Genomic_DNA"/>
</dbReference>
<dbReference type="GO" id="GO:0003700">
    <property type="term" value="F:DNA-binding transcription factor activity"/>
    <property type="evidence" value="ECO:0007669"/>
    <property type="project" value="InterPro"/>
</dbReference>
<dbReference type="FunFam" id="1.10.10.10:FF:000038">
    <property type="entry name" value="Glycine cleavage system transcriptional activator"/>
    <property type="match status" value="1"/>
</dbReference>
<dbReference type="InterPro" id="IPR000847">
    <property type="entry name" value="LysR_HTH_N"/>
</dbReference>
<evidence type="ECO:0000313" key="6">
    <source>
        <dbReference type="EMBL" id="KAA1193461.1"/>
    </source>
</evidence>
<comment type="similarity">
    <text evidence="1">Belongs to the LysR transcriptional regulatory family.</text>
</comment>
<dbReference type="SUPFAM" id="SSF53850">
    <property type="entry name" value="Periplasmic binding protein-like II"/>
    <property type="match status" value="1"/>
</dbReference>
<dbReference type="PRINTS" id="PR00039">
    <property type="entry name" value="HTHLYSR"/>
</dbReference>
<reference evidence="6 7" key="1">
    <citation type="submission" date="2019-09" db="EMBL/GenBank/DDBJ databases">
        <authorList>
            <person name="Chen X.-Y."/>
        </authorList>
    </citation>
    <scope>NUCLEOTIDE SEQUENCE [LARGE SCALE GENOMIC DNA]</scope>
    <source>
        <strain evidence="6 7">NY5</strain>
    </source>
</reference>
<evidence type="ECO:0000256" key="3">
    <source>
        <dbReference type="ARBA" id="ARBA00023125"/>
    </source>
</evidence>
<protein>
    <submittedName>
        <fullName evidence="6">LysR family transcriptional regulator</fullName>
    </submittedName>
</protein>
<dbReference type="GO" id="GO:0006351">
    <property type="term" value="P:DNA-templated transcription"/>
    <property type="evidence" value="ECO:0007669"/>
    <property type="project" value="TreeGrafter"/>
</dbReference>
<dbReference type="GO" id="GO:0043565">
    <property type="term" value="F:sequence-specific DNA binding"/>
    <property type="evidence" value="ECO:0007669"/>
    <property type="project" value="TreeGrafter"/>
</dbReference>
<dbReference type="Proteomes" id="UP000323708">
    <property type="component" value="Unassembled WGS sequence"/>
</dbReference>
<dbReference type="Gene3D" id="1.10.10.10">
    <property type="entry name" value="Winged helix-like DNA-binding domain superfamily/Winged helix DNA-binding domain"/>
    <property type="match status" value="1"/>
</dbReference>
<dbReference type="PANTHER" id="PTHR30537:SF74">
    <property type="entry name" value="HTH-TYPE TRANSCRIPTIONAL REGULATOR TRPI"/>
    <property type="match status" value="1"/>
</dbReference>
<evidence type="ECO:0000256" key="2">
    <source>
        <dbReference type="ARBA" id="ARBA00023015"/>
    </source>
</evidence>
<sequence>MKQVSRRNLPLNALRSFEAAARHCHMRRAAEELGVTHGAVSRQIRQLESQLDVRLFERSGRGLALTEQGRRLLSVVSDALDRLAEGALAIDPGSLHGGLVIGASPSISACWLLALVGDFQRRYPGIEVRLEDIQPMQRAIPAEIEVAVCFGEPDAPRRVVRELFRERYAPVASPALIPQGAWSGRATDILRLPLIHDRHDRWQRWLANAGLDPSPSGSHLHVRDSYLGICAARDGCGVFLADRIEVGADLRNGVLVALGEPSVEARLSHYLVTDQPEAASTRARLFAEHLEREFSMR</sequence>
<keyword evidence="3" id="KW-0238">DNA-binding</keyword>
<accession>A0A5B0X579</accession>
<keyword evidence="2" id="KW-0805">Transcription regulation</keyword>
<dbReference type="RefSeq" id="WP_149610568.1">
    <property type="nucleotide sequence ID" value="NZ_VTUX01000002.1"/>
</dbReference>
<dbReference type="PROSITE" id="PS50931">
    <property type="entry name" value="HTH_LYSR"/>
    <property type="match status" value="1"/>
</dbReference>
<comment type="caution">
    <text evidence="6">The sequence shown here is derived from an EMBL/GenBank/DDBJ whole genome shotgun (WGS) entry which is preliminary data.</text>
</comment>
<evidence type="ECO:0000256" key="1">
    <source>
        <dbReference type="ARBA" id="ARBA00009437"/>
    </source>
</evidence>
<dbReference type="Gene3D" id="3.40.190.10">
    <property type="entry name" value="Periplasmic binding protein-like II"/>
    <property type="match status" value="2"/>
</dbReference>
<dbReference type="InterPro" id="IPR036388">
    <property type="entry name" value="WH-like_DNA-bd_sf"/>
</dbReference>
<proteinExistence type="inferred from homology"/>